<dbReference type="EMBL" id="ML994651">
    <property type="protein sequence ID" value="KAF2181831.1"/>
    <property type="molecule type" value="Genomic_DNA"/>
</dbReference>
<reference evidence="1" key="1">
    <citation type="journal article" date="2020" name="Stud. Mycol.">
        <title>101 Dothideomycetes genomes: a test case for predicting lifestyles and emergence of pathogens.</title>
        <authorList>
            <person name="Haridas S."/>
            <person name="Albert R."/>
            <person name="Binder M."/>
            <person name="Bloem J."/>
            <person name="Labutti K."/>
            <person name="Salamov A."/>
            <person name="Andreopoulos B."/>
            <person name="Baker S."/>
            <person name="Barry K."/>
            <person name="Bills G."/>
            <person name="Bluhm B."/>
            <person name="Cannon C."/>
            <person name="Castanera R."/>
            <person name="Culley D."/>
            <person name="Daum C."/>
            <person name="Ezra D."/>
            <person name="Gonzalez J."/>
            <person name="Henrissat B."/>
            <person name="Kuo A."/>
            <person name="Liang C."/>
            <person name="Lipzen A."/>
            <person name="Lutzoni F."/>
            <person name="Magnuson J."/>
            <person name="Mondo S."/>
            <person name="Nolan M."/>
            <person name="Ohm R."/>
            <person name="Pangilinan J."/>
            <person name="Park H.-J."/>
            <person name="Ramirez L."/>
            <person name="Alfaro M."/>
            <person name="Sun H."/>
            <person name="Tritt A."/>
            <person name="Yoshinaga Y."/>
            <person name="Zwiers L.-H."/>
            <person name="Turgeon B."/>
            <person name="Goodwin S."/>
            <person name="Spatafora J."/>
            <person name="Crous P."/>
            <person name="Grigoriev I."/>
        </authorList>
    </citation>
    <scope>NUCLEOTIDE SEQUENCE</scope>
    <source>
        <strain evidence="1">CBS 207.26</strain>
    </source>
</reference>
<protein>
    <submittedName>
        <fullName evidence="1">Uncharacterized protein</fullName>
    </submittedName>
</protein>
<sequence length="111" mass="12342">MVNFDFLMSFIERRVIYSALVILGDIICAQFCTHPVNRGLPSKVLQAGKTDTVHFITSVPPLLPPPAGHSKLHHLQHISSSSMLPVIMTTDSFIELELSIVIGRFGFRLNL</sequence>
<accession>A0A6A6DQN4</accession>
<gene>
    <name evidence="1" type="ORF">K469DRAFT_713432</name>
</gene>
<dbReference type="Proteomes" id="UP000800200">
    <property type="component" value="Unassembled WGS sequence"/>
</dbReference>
<proteinExistence type="predicted"/>
<evidence type="ECO:0000313" key="2">
    <source>
        <dbReference type="Proteomes" id="UP000800200"/>
    </source>
</evidence>
<dbReference type="AlphaFoldDB" id="A0A6A6DQN4"/>
<organism evidence="1 2">
    <name type="scientific">Zopfia rhizophila CBS 207.26</name>
    <dbReference type="NCBI Taxonomy" id="1314779"/>
    <lineage>
        <taxon>Eukaryota</taxon>
        <taxon>Fungi</taxon>
        <taxon>Dikarya</taxon>
        <taxon>Ascomycota</taxon>
        <taxon>Pezizomycotina</taxon>
        <taxon>Dothideomycetes</taxon>
        <taxon>Dothideomycetes incertae sedis</taxon>
        <taxon>Zopfiaceae</taxon>
        <taxon>Zopfia</taxon>
    </lineage>
</organism>
<name>A0A6A6DQN4_9PEZI</name>
<evidence type="ECO:0000313" key="1">
    <source>
        <dbReference type="EMBL" id="KAF2181831.1"/>
    </source>
</evidence>
<keyword evidence="2" id="KW-1185">Reference proteome</keyword>